<feature type="region of interest" description="Disordered" evidence="1">
    <location>
        <begin position="380"/>
        <end position="420"/>
    </location>
</feature>
<dbReference type="Proteomes" id="UP000215127">
    <property type="component" value="Chromosome 2"/>
</dbReference>
<protein>
    <submittedName>
        <fullName evidence="2">Uncharacterized protein</fullName>
    </submittedName>
</protein>
<evidence type="ECO:0000256" key="1">
    <source>
        <dbReference type="SAM" id="MobiDB-lite"/>
    </source>
</evidence>
<dbReference type="AlphaFoldDB" id="A0A1X7RIE4"/>
<accession>A0A1X7RIE4</accession>
<feature type="compositionally biased region" description="Basic and acidic residues" evidence="1">
    <location>
        <begin position="393"/>
        <end position="417"/>
    </location>
</feature>
<reference evidence="2 3" key="1">
    <citation type="submission" date="2016-06" db="EMBL/GenBank/DDBJ databases">
        <authorList>
            <person name="Kjaerup R.B."/>
            <person name="Dalgaard T.S."/>
            <person name="Juul-Madsen H.R."/>
        </authorList>
    </citation>
    <scope>NUCLEOTIDE SEQUENCE [LARGE SCALE GENOMIC DNA]</scope>
</reference>
<proteinExistence type="predicted"/>
<gene>
    <name evidence="2" type="ORF">ZT3D7_G2343</name>
</gene>
<dbReference type="EMBL" id="LT853693">
    <property type="protein sequence ID" value="SMQ47196.1"/>
    <property type="molecule type" value="Genomic_DNA"/>
</dbReference>
<organism evidence="2 3">
    <name type="scientific">Zymoseptoria tritici (strain ST99CH_3D7)</name>
    <dbReference type="NCBI Taxonomy" id="1276538"/>
    <lineage>
        <taxon>Eukaryota</taxon>
        <taxon>Fungi</taxon>
        <taxon>Dikarya</taxon>
        <taxon>Ascomycota</taxon>
        <taxon>Pezizomycotina</taxon>
        <taxon>Dothideomycetes</taxon>
        <taxon>Dothideomycetidae</taxon>
        <taxon>Mycosphaerellales</taxon>
        <taxon>Mycosphaerellaceae</taxon>
        <taxon>Zymoseptoria</taxon>
    </lineage>
</organism>
<name>A0A1X7RIE4_ZYMT9</name>
<sequence length="580" mass="63935">MRCRCVGAKNRTGGITDVAFAPKFVLRKNSCILRTPGSPAENLSLSQHIIRLHQASLRTLPILTSDITAPMSETGSNASPESGNNDAARAELLRKIGHREKDANPVYQVLESLRRYRFLDTEAEAIESIILAALKPLLAIHEGVCEELGKARGARYTKLSTTPCGRDESLQWKQLITKVGPKTMPAQWEDILYKLRNAAFFELATHAVPLSEALSQAFDDLRARPQYTDTLPEDYNEAKGELSDMTMDVVAAHSRALVQPSIKLGAVLRQLHDRLDKLLSRMGSVQVDINAALNVTSERVQKEYRQSSMEDQTKLLQNLIDVALAADDPMVLSKPQYQAKWAVVIYLPLVGYLEEIDDSIADAEKLQARISSLLDVVVRDEEDSDDDGDDMELIGKSDDEMGHGEERAAENQEDAPRSRRKVMPLKYEDSDGGDPPAAGVPNWEYALPGGDGAAFMALHEHDEDGGGNGTAKQYKPSASRRDLLAWAMNLSEDWCESGNFFDLCSTMLALQDELEKGTLNKGKKATQDTNLLVAETSACLNKIEEYVVFTNSSINDEWVDANVPGPELAALLVKFGFQDG</sequence>
<feature type="compositionally biased region" description="Acidic residues" evidence="1">
    <location>
        <begin position="380"/>
        <end position="392"/>
    </location>
</feature>
<keyword evidence="3" id="KW-1185">Reference proteome</keyword>
<evidence type="ECO:0000313" key="3">
    <source>
        <dbReference type="Proteomes" id="UP000215127"/>
    </source>
</evidence>
<evidence type="ECO:0000313" key="2">
    <source>
        <dbReference type="EMBL" id="SMQ47196.1"/>
    </source>
</evidence>